<keyword evidence="5" id="KW-0119">Carbohydrate metabolism</keyword>
<evidence type="ECO:0000256" key="6">
    <source>
        <dbReference type="ARBA" id="ARBA00023295"/>
    </source>
</evidence>
<keyword evidence="6" id="KW-0326">Glycosidase</keyword>
<dbReference type="InterPro" id="IPR050288">
    <property type="entry name" value="Cellulose_deg_GH3"/>
</dbReference>
<evidence type="ECO:0000256" key="4">
    <source>
        <dbReference type="ARBA" id="ARBA00022801"/>
    </source>
</evidence>
<evidence type="ECO:0000313" key="9">
    <source>
        <dbReference type="EMBL" id="KAJ5200776.1"/>
    </source>
</evidence>
<dbReference type="Gene3D" id="2.60.40.10">
    <property type="entry name" value="Immunoglobulins"/>
    <property type="match status" value="1"/>
</dbReference>
<evidence type="ECO:0000259" key="8">
    <source>
        <dbReference type="PROSITE" id="PS51820"/>
    </source>
</evidence>
<sequence>MSDGDIPPSFKGKVYSYRVTGVVIPKISGQYTFSIANTGKAKLFVDDQLLIDNTDWTTITSEKDEDAMMQRAIQSTRESDVVILIVSHNKDSKGEGGDRTNMELPGRTNELVSSVCAANPNTIVVVQAACATAMPWANQAGAIVLGWECRDASIVIKNEELGWYDEKAGSWRLDSGTYTFFVGTSARDIDCERKINMV</sequence>
<evidence type="ECO:0000256" key="2">
    <source>
        <dbReference type="ARBA" id="ARBA00005336"/>
    </source>
</evidence>
<evidence type="ECO:0000256" key="7">
    <source>
        <dbReference type="ARBA" id="ARBA00023326"/>
    </source>
</evidence>
<dbReference type="InterPro" id="IPR002772">
    <property type="entry name" value="Glyco_hydro_3_C"/>
</dbReference>
<accession>A0A9W9MGC0</accession>
<proteinExistence type="inferred from homology"/>
<dbReference type="EMBL" id="JAPQKP010000003">
    <property type="protein sequence ID" value="KAJ5200776.1"/>
    <property type="molecule type" value="Genomic_DNA"/>
</dbReference>
<gene>
    <name evidence="9" type="ORF">N7472_005980</name>
</gene>
<dbReference type="Pfam" id="PF14310">
    <property type="entry name" value="Fn3-like"/>
    <property type="match status" value="1"/>
</dbReference>
<dbReference type="PANTHER" id="PTHR42715">
    <property type="entry name" value="BETA-GLUCOSIDASE"/>
    <property type="match status" value="1"/>
</dbReference>
<dbReference type="PANTHER" id="PTHR42715:SF3">
    <property type="entry name" value="BETA-GLUCOSIDASE B-RELATED"/>
    <property type="match status" value="1"/>
</dbReference>
<dbReference type="GO" id="GO:0009251">
    <property type="term" value="P:glucan catabolic process"/>
    <property type="evidence" value="ECO:0007669"/>
    <property type="project" value="TreeGrafter"/>
</dbReference>
<dbReference type="Gene3D" id="3.40.50.1700">
    <property type="entry name" value="Glycoside hydrolase family 3 C-terminal domain"/>
    <property type="match status" value="1"/>
</dbReference>
<dbReference type="SUPFAM" id="SSF56988">
    <property type="entry name" value="Anthrax protective antigen"/>
    <property type="match status" value="1"/>
</dbReference>
<evidence type="ECO:0000256" key="5">
    <source>
        <dbReference type="ARBA" id="ARBA00023277"/>
    </source>
</evidence>
<dbReference type="Pfam" id="PF01915">
    <property type="entry name" value="Glyco_hydro_3_C"/>
    <property type="match status" value="1"/>
</dbReference>
<protein>
    <recommendedName>
        <fullName evidence="3">beta-glucosidase</fullName>
        <ecNumber evidence="3">3.2.1.21</ecNumber>
    </recommendedName>
</protein>
<keyword evidence="7" id="KW-0624">Polysaccharide degradation</keyword>
<keyword evidence="4" id="KW-0378">Hydrolase</keyword>
<evidence type="ECO:0000313" key="10">
    <source>
        <dbReference type="Proteomes" id="UP001150879"/>
    </source>
</evidence>
<dbReference type="GO" id="GO:0008422">
    <property type="term" value="F:beta-glucosidase activity"/>
    <property type="evidence" value="ECO:0007669"/>
    <property type="project" value="UniProtKB-EC"/>
</dbReference>
<dbReference type="Proteomes" id="UP001150879">
    <property type="component" value="Unassembled WGS sequence"/>
</dbReference>
<dbReference type="Gene3D" id="2.60.120.260">
    <property type="entry name" value="Galactose-binding domain-like"/>
    <property type="match status" value="1"/>
</dbReference>
<reference evidence="9" key="2">
    <citation type="journal article" date="2023" name="IMA Fungus">
        <title>Comparative genomic study of the Penicillium genus elucidates a diverse pangenome and 15 lateral gene transfer events.</title>
        <authorList>
            <person name="Petersen C."/>
            <person name="Sorensen T."/>
            <person name="Nielsen M.R."/>
            <person name="Sondergaard T.E."/>
            <person name="Sorensen J.L."/>
            <person name="Fitzpatrick D.A."/>
            <person name="Frisvad J.C."/>
            <person name="Nielsen K.L."/>
        </authorList>
    </citation>
    <scope>NUCLEOTIDE SEQUENCE</scope>
    <source>
        <strain evidence="9">IBT 16849</strain>
    </source>
</reference>
<dbReference type="AlphaFoldDB" id="A0A9W9MGC0"/>
<comment type="caution">
    <text evidence="9">The sequence shown here is derived from an EMBL/GenBank/DDBJ whole genome shotgun (WGS) entry which is preliminary data.</text>
</comment>
<dbReference type="PROSITE" id="PS51820">
    <property type="entry name" value="PA14"/>
    <property type="match status" value="1"/>
</dbReference>
<name>A0A9W9MGC0_9EURO</name>
<dbReference type="InterPro" id="IPR037524">
    <property type="entry name" value="PA14/GLEYA"/>
</dbReference>
<feature type="domain" description="PA14" evidence="8">
    <location>
        <begin position="1"/>
        <end position="116"/>
    </location>
</feature>
<reference evidence="9" key="1">
    <citation type="submission" date="2022-11" db="EMBL/GenBank/DDBJ databases">
        <authorList>
            <person name="Petersen C."/>
        </authorList>
    </citation>
    <scope>NUCLEOTIDE SEQUENCE</scope>
    <source>
        <strain evidence="9">IBT 16849</strain>
    </source>
</reference>
<evidence type="ECO:0000256" key="1">
    <source>
        <dbReference type="ARBA" id="ARBA00000448"/>
    </source>
</evidence>
<dbReference type="EC" id="3.2.1.21" evidence="3"/>
<organism evidence="9 10">
    <name type="scientific">Penicillium cf. griseofulvum</name>
    <dbReference type="NCBI Taxonomy" id="2972120"/>
    <lineage>
        <taxon>Eukaryota</taxon>
        <taxon>Fungi</taxon>
        <taxon>Dikarya</taxon>
        <taxon>Ascomycota</taxon>
        <taxon>Pezizomycotina</taxon>
        <taxon>Eurotiomycetes</taxon>
        <taxon>Eurotiomycetidae</taxon>
        <taxon>Eurotiales</taxon>
        <taxon>Aspergillaceae</taxon>
        <taxon>Penicillium</taxon>
    </lineage>
</organism>
<dbReference type="InterPro" id="IPR013783">
    <property type="entry name" value="Ig-like_fold"/>
</dbReference>
<evidence type="ECO:0000256" key="3">
    <source>
        <dbReference type="ARBA" id="ARBA00012744"/>
    </source>
</evidence>
<dbReference type="InterPro" id="IPR026891">
    <property type="entry name" value="Fn3-like"/>
</dbReference>
<keyword evidence="10" id="KW-1185">Reference proteome</keyword>
<comment type="similarity">
    <text evidence="2">Belongs to the glycosyl hydrolase 3 family.</text>
</comment>
<dbReference type="InterPro" id="IPR036881">
    <property type="entry name" value="Glyco_hydro_3_C_sf"/>
</dbReference>
<comment type="catalytic activity">
    <reaction evidence="1">
        <text>Hydrolysis of terminal, non-reducing beta-D-glucosyl residues with release of beta-D-glucose.</text>
        <dbReference type="EC" id="3.2.1.21"/>
    </reaction>
</comment>